<evidence type="ECO:0000313" key="3">
    <source>
        <dbReference type="Proteomes" id="UP000193642"/>
    </source>
</evidence>
<protein>
    <submittedName>
        <fullName evidence="2">Uncharacterized protein</fullName>
    </submittedName>
</protein>
<dbReference type="EMBL" id="MCGO01000018">
    <property type="protein sequence ID" value="ORY46011.1"/>
    <property type="molecule type" value="Genomic_DNA"/>
</dbReference>
<name>A0A1Y2CG48_9FUNG</name>
<sequence>MPPKSTARKKATAAAAARWKKDVPIESELLESDSPDSDDSNSEPLELEPIAVAKVPEVLAQLTTVNDLKWTHAAELIVSESYAFGDSEHTRRRHTAQHNNTIPARGSKTLHKYFPMPSKCSPLNLISGFKKLQLQVVSTQLAD</sequence>
<keyword evidence="3" id="KW-1185">Reference proteome</keyword>
<reference evidence="2 3" key="1">
    <citation type="submission" date="2016-07" db="EMBL/GenBank/DDBJ databases">
        <title>Pervasive Adenine N6-methylation of Active Genes in Fungi.</title>
        <authorList>
            <consortium name="DOE Joint Genome Institute"/>
            <person name="Mondo S.J."/>
            <person name="Dannebaum R.O."/>
            <person name="Kuo R.C."/>
            <person name="Labutti K."/>
            <person name="Haridas S."/>
            <person name="Kuo A."/>
            <person name="Salamov A."/>
            <person name="Ahrendt S.R."/>
            <person name="Lipzen A."/>
            <person name="Sullivan W."/>
            <person name="Andreopoulos W.B."/>
            <person name="Clum A."/>
            <person name="Lindquist E."/>
            <person name="Daum C."/>
            <person name="Ramamoorthy G.K."/>
            <person name="Gryganskyi A."/>
            <person name="Culley D."/>
            <person name="Magnuson J.K."/>
            <person name="James T.Y."/>
            <person name="O'Malley M.A."/>
            <person name="Stajich J.E."/>
            <person name="Spatafora J.W."/>
            <person name="Visel A."/>
            <person name="Grigoriev I.V."/>
        </authorList>
    </citation>
    <scope>NUCLEOTIDE SEQUENCE [LARGE SCALE GENOMIC DNA]</scope>
    <source>
        <strain evidence="2 3">JEL800</strain>
    </source>
</reference>
<dbReference type="AlphaFoldDB" id="A0A1Y2CG48"/>
<comment type="caution">
    <text evidence="2">The sequence shown here is derived from an EMBL/GenBank/DDBJ whole genome shotgun (WGS) entry which is preliminary data.</text>
</comment>
<feature type="compositionally biased region" description="Acidic residues" evidence="1">
    <location>
        <begin position="28"/>
        <end position="41"/>
    </location>
</feature>
<accession>A0A1Y2CG48</accession>
<dbReference type="Proteomes" id="UP000193642">
    <property type="component" value="Unassembled WGS sequence"/>
</dbReference>
<evidence type="ECO:0000313" key="2">
    <source>
        <dbReference type="EMBL" id="ORY46011.1"/>
    </source>
</evidence>
<dbReference type="OrthoDB" id="10420114at2759"/>
<gene>
    <name evidence="2" type="ORF">BCR33DRAFT_737117</name>
</gene>
<evidence type="ECO:0000256" key="1">
    <source>
        <dbReference type="SAM" id="MobiDB-lite"/>
    </source>
</evidence>
<feature type="region of interest" description="Disordered" evidence="1">
    <location>
        <begin position="24"/>
        <end position="47"/>
    </location>
</feature>
<organism evidence="2 3">
    <name type="scientific">Rhizoclosmatium globosum</name>
    <dbReference type="NCBI Taxonomy" id="329046"/>
    <lineage>
        <taxon>Eukaryota</taxon>
        <taxon>Fungi</taxon>
        <taxon>Fungi incertae sedis</taxon>
        <taxon>Chytridiomycota</taxon>
        <taxon>Chytridiomycota incertae sedis</taxon>
        <taxon>Chytridiomycetes</taxon>
        <taxon>Chytridiales</taxon>
        <taxon>Chytriomycetaceae</taxon>
        <taxon>Rhizoclosmatium</taxon>
    </lineage>
</organism>
<proteinExistence type="predicted"/>